<dbReference type="Proteomes" id="UP000198534">
    <property type="component" value="Unassembled WGS sequence"/>
</dbReference>
<reference evidence="1 2" key="1">
    <citation type="submission" date="2016-10" db="EMBL/GenBank/DDBJ databases">
        <authorList>
            <person name="de Groot N.N."/>
        </authorList>
    </citation>
    <scope>NUCLEOTIDE SEQUENCE [LARGE SCALE GENOMIC DNA]</scope>
    <source>
        <strain evidence="1 2">DSM 45610</strain>
    </source>
</reference>
<sequence length="45" mass="4773">MELVLKLAGQIIQLFNEGVSVQAIAEILHTSIDVVKIALSLAGIL</sequence>
<gene>
    <name evidence="1" type="ORF">SAMN05444487_1284</name>
</gene>
<dbReference type="RefSeq" id="WP_177168123.1">
    <property type="nucleotide sequence ID" value="NZ_FNNQ01000028.1"/>
</dbReference>
<organism evidence="1 2">
    <name type="scientific">Marininema mesophilum</name>
    <dbReference type="NCBI Taxonomy" id="1048340"/>
    <lineage>
        <taxon>Bacteria</taxon>
        <taxon>Bacillati</taxon>
        <taxon>Bacillota</taxon>
        <taxon>Bacilli</taxon>
        <taxon>Bacillales</taxon>
        <taxon>Thermoactinomycetaceae</taxon>
        <taxon>Marininema</taxon>
    </lineage>
</organism>
<proteinExistence type="predicted"/>
<dbReference type="EMBL" id="FNNQ01000028">
    <property type="protein sequence ID" value="SDX57798.1"/>
    <property type="molecule type" value="Genomic_DNA"/>
</dbReference>
<evidence type="ECO:0000313" key="1">
    <source>
        <dbReference type="EMBL" id="SDX57798.1"/>
    </source>
</evidence>
<accession>A0A1H3CV69</accession>
<evidence type="ECO:0000313" key="2">
    <source>
        <dbReference type="Proteomes" id="UP000198534"/>
    </source>
</evidence>
<protein>
    <submittedName>
        <fullName evidence="1">Uncharacterized protein</fullName>
    </submittedName>
</protein>
<name>A0A1H3CV69_9BACL</name>
<keyword evidence="2" id="KW-1185">Reference proteome</keyword>
<dbReference type="AlphaFoldDB" id="A0A1H3CV69"/>